<protein>
    <submittedName>
        <fullName evidence="2">Uncharacterized protein</fullName>
    </submittedName>
</protein>
<evidence type="ECO:0000256" key="1">
    <source>
        <dbReference type="SAM" id="MobiDB-lite"/>
    </source>
</evidence>
<proteinExistence type="predicted"/>
<reference evidence="2" key="1">
    <citation type="submission" date="2020-07" db="EMBL/GenBank/DDBJ databases">
        <authorList>
            <person name="Lin J."/>
        </authorList>
    </citation>
    <scope>NUCLEOTIDE SEQUENCE</scope>
</reference>
<accession>A0A6V7QIH7</accession>
<dbReference type="EMBL" id="LR862136">
    <property type="protein sequence ID" value="CAD1842934.1"/>
    <property type="molecule type" value="Genomic_DNA"/>
</dbReference>
<dbReference type="AlphaFoldDB" id="A0A6V7QIH7"/>
<sequence>MATKKGGSFRVGDRIGRLAMLLSVAMNLVLLFRLHKGGIFADEAPLQRRPRSSLFGPAPSKWKRSVARGRRCAPHHPVPLPRTPLSTSTSETRRNDLSRDPCSGDPTVFESFGSRRGRRGRS</sequence>
<feature type="compositionally biased region" description="Basic residues" evidence="1">
    <location>
        <begin position="61"/>
        <end position="74"/>
    </location>
</feature>
<organism evidence="2">
    <name type="scientific">Ananas comosus var. bracteatus</name>
    <name type="common">red pineapple</name>
    <dbReference type="NCBI Taxonomy" id="296719"/>
    <lineage>
        <taxon>Eukaryota</taxon>
        <taxon>Viridiplantae</taxon>
        <taxon>Streptophyta</taxon>
        <taxon>Embryophyta</taxon>
        <taxon>Tracheophyta</taxon>
        <taxon>Spermatophyta</taxon>
        <taxon>Magnoliopsida</taxon>
        <taxon>Liliopsida</taxon>
        <taxon>Poales</taxon>
        <taxon>Bromeliaceae</taxon>
        <taxon>Bromelioideae</taxon>
        <taxon>Ananas</taxon>
    </lineage>
</organism>
<evidence type="ECO:0000313" key="2">
    <source>
        <dbReference type="EMBL" id="CAD1842934.1"/>
    </source>
</evidence>
<feature type="region of interest" description="Disordered" evidence="1">
    <location>
        <begin position="48"/>
        <end position="122"/>
    </location>
</feature>
<gene>
    <name evidence="2" type="ORF">CB5_LOCUS26145</name>
</gene>
<name>A0A6V7QIH7_ANACO</name>